<feature type="transmembrane region" description="Helical" evidence="1">
    <location>
        <begin position="54"/>
        <end position="73"/>
    </location>
</feature>
<evidence type="ECO:0000256" key="1">
    <source>
        <dbReference type="SAM" id="Phobius"/>
    </source>
</evidence>
<organism evidence="2 3">
    <name type="scientific">Micromonospora palomenae</name>
    <dbReference type="NCBI Taxonomy" id="1461247"/>
    <lineage>
        <taxon>Bacteria</taxon>
        <taxon>Bacillati</taxon>
        <taxon>Actinomycetota</taxon>
        <taxon>Actinomycetes</taxon>
        <taxon>Micromonosporales</taxon>
        <taxon>Micromonosporaceae</taxon>
        <taxon>Micromonospora</taxon>
    </lineage>
</organism>
<sequence>MTSTSVSPTTTRLRVGALTVGGAVLAAALLWTAAQILGIELRVDPRNGQAPSVVGLPLTVTFTLAVSLLGWGARALLDRFTRSAPVVWTVLAVLVLLVSFLPLFSFEATGAAKTILALMHIAVAAVLISAFSRRKP</sequence>
<protein>
    <submittedName>
        <fullName evidence="2">Uncharacterized protein</fullName>
    </submittedName>
</protein>
<keyword evidence="1" id="KW-1133">Transmembrane helix</keyword>
<keyword evidence="3" id="KW-1185">Reference proteome</keyword>
<evidence type="ECO:0000313" key="2">
    <source>
        <dbReference type="EMBL" id="TWG28038.1"/>
    </source>
</evidence>
<accession>A0A561WW02</accession>
<keyword evidence="1" id="KW-0812">Transmembrane</keyword>
<dbReference type="EMBL" id="VIXA01000001">
    <property type="protein sequence ID" value="TWG28038.1"/>
    <property type="molecule type" value="Genomic_DNA"/>
</dbReference>
<feature type="transmembrane region" description="Helical" evidence="1">
    <location>
        <begin position="85"/>
        <end position="104"/>
    </location>
</feature>
<name>A0A561WW02_9ACTN</name>
<dbReference type="OrthoDB" id="4559034at2"/>
<dbReference type="Pfam" id="PF19545">
    <property type="entry name" value="DUF6069"/>
    <property type="match status" value="1"/>
</dbReference>
<dbReference type="RefSeq" id="WP_154937029.1">
    <property type="nucleotide sequence ID" value="NZ_VIXA01000001.1"/>
</dbReference>
<dbReference type="Proteomes" id="UP000319927">
    <property type="component" value="Unassembled WGS sequence"/>
</dbReference>
<dbReference type="InterPro" id="IPR045713">
    <property type="entry name" value="DUF6069"/>
</dbReference>
<reference evidence="2 3" key="1">
    <citation type="submission" date="2019-06" db="EMBL/GenBank/DDBJ databases">
        <title>Sequencing the genomes of 1000 actinobacteria strains.</title>
        <authorList>
            <person name="Klenk H.-P."/>
        </authorList>
    </citation>
    <scope>NUCLEOTIDE SEQUENCE [LARGE SCALE GENOMIC DNA]</scope>
    <source>
        <strain evidence="2 3">DSM 102131</strain>
    </source>
</reference>
<feature type="transmembrane region" description="Helical" evidence="1">
    <location>
        <begin position="110"/>
        <end position="131"/>
    </location>
</feature>
<keyword evidence="1" id="KW-0472">Membrane</keyword>
<proteinExistence type="predicted"/>
<comment type="caution">
    <text evidence="2">The sequence shown here is derived from an EMBL/GenBank/DDBJ whole genome shotgun (WGS) entry which is preliminary data.</text>
</comment>
<dbReference type="AlphaFoldDB" id="A0A561WW02"/>
<evidence type="ECO:0000313" key="3">
    <source>
        <dbReference type="Proteomes" id="UP000319927"/>
    </source>
</evidence>
<feature type="transmembrane region" description="Helical" evidence="1">
    <location>
        <begin position="12"/>
        <end position="34"/>
    </location>
</feature>
<gene>
    <name evidence="2" type="ORF">FHX75_111189</name>
</gene>